<dbReference type="Pfam" id="PF01061">
    <property type="entry name" value="ABC2_membrane"/>
    <property type="match status" value="1"/>
</dbReference>
<evidence type="ECO:0000256" key="3">
    <source>
        <dbReference type="ARBA" id="ARBA00022692"/>
    </source>
</evidence>
<dbReference type="AlphaFoldDB" id="A0A0S4IUG8"/>
<proteinExistence type="predicted"/>
<comment type="subcellular location">
    <subcellularLocation>
        <location evidence="1">Membrane</location>
        <topology evidence="1">Multi-pass membrane protein</topology>
    </subcellularLocation>
</comment>
<sequence length="624" mass="68792">MAAVHDGAQNNAHTGVISSISSAGSKFSLPVSWSNLSYTAGDREILRGLSGTALPSRTLAIMGSSGAGKTTFLNAISDRLASGGNLKLTGTRQLGEIEFHRDFRKLMGFVTQDDVISALDTPASALRFSIRIRSGADPEKTQQRVEETLAELNLTHCRDTVVGIPGLVAGLSGGERKRCNIGIELITDPKVLLLDEPTSGLDSVTSVKIVALLNELARKGRTIIFTIHQPTAEVLSFFDDLMLMAQGKVVFHGACSAAVEYFSSIGYTCPETYTPTDYFMTLLQDEEIAPILVQRWDEHLTRHTGDRNTTPIELAHGEDRELSSTLAFMKKYVNKKGSTITIQAQELTYRAFSQVLRNKMYLFMTIVQALFFGLIAGLIFLRLGHDVQSMQDRIGVLFMVVANRAFSTAMGMINTFPRDKAVFIREQQAAAYSPLLYYISKYVSELPVQLLGSMLEAVLVYFMARFHQSAGAFFYYFAVATMVSQVSGGLGFAISASVDSFVVAAGLAPLAIVPLMMAAGLLASTDRLRPYWYWLEKPSFLRHGLVLLLKNEMQYIDNIECDSSKFGVAFCNAQPKTGEEYVASLGFNDEQDSVWAMWVSITIMFFLFRILAVFSLNRVAKSKF</sequence>
<keyword evidence="11" id="KW-1185">Reference proteome</keyword>
<keyword evidence="7 8" id="KW-0472">Membrane</keyword>
<dbReference type="GO" id="GO:0140359">
    <property type="term" value="F:ABC-type transporter activity"/>
    <property type="evidence" value="ECO:0007669"/>
    <property type="project" value="InterPro"/>
</dbReference>
<dbReference type="InterPro" id="IPR027417">
    <property type="entry name" value="P-loop_NTPase"/>
</dbReference>
<keyword evidence="5" id="KW-0067">ATP-binding</keyword>
<evidence type="ECO:0000313" key="10">
    <source>
        <dbReference type="EMBL" id="CUF96645.1"/>
    </source>
</evidence>
<keyword evidence="3 8" id="KW-0812">Transmembrane</keyword>
<dbReference type="Proteomes" id="UP000051952">
    <property type="component" value="Unassembled WGS sequence"/>
</dbReference>
<evidence type="ECO:0000256" key="7">
    <source>
        <dbReference type="ARBA" id="ARBA00023136"/>
    </source>
</evidence>
<evidence type="ECO:0000256" key="1">
    <source>
        <dbReference type="ARBA" id="ARBA00004141"/>
    </source>
</evidence>
<dbReference type="VEuPathDB" id="TriTrypDB:BSAL_68045"/>
<feature type="transmembrane region" description="Helical" evidence="8">
    <location>
        <begin position="501"/>
        <end position="523"/>
    </location>
</feature>
<reference evidence="11" key="1">
    <citation type="submission" date="2015-09" db="EMBL/GenBank/DDBJ databases">
        <authorList>
            <consortium name="Pathogen Informatics"/>
        </authorList>
    </citation>
    <scope>NUCLEOTIDE SEQUENCE [LARGE SCALE GENOMIC DNA]</scope>
    <source>
        <strain evidence="11">Lake Konstanz</strain>
    </source>
</reference>
<keyword evidence="2" id="KW-0813">Transport</keyword>
<evidence type="ECO:0000259" key="9">
    <source>
        <dbReference type="PROSITE" id="PS50893"/>
    </source>
</evidence>
<dbReference type="Pfam" id="PF19055">
    <property type="entry name" value="ABC2_membrane_7"/>
    <property type="match status" value="1"/>
</dbReference>
<dbReference type="InterPro" id="IPR003439">
    <property type="entry name" value="ABC_transporter-like_ATP-bd"/>
</dbReference>
<accession>A0A0S4IUG8</accession>
<evidence type="ECO:0000256" key="6">
    <source>
        <dbReference type="ARBA" id="ARBA00022989"/>
    </source>
</evidence>
<name>A0A0S4IUG8_BODSA</name>
<dbReference type="GO" id="GO:0016887">
    <property type="term" value="F:ATP hydrolysis activity"/>
    <property type="evidence" value="ECO:0007669"/>
    <property type="project" value="InterPro"/>
</dbReference>
<evidence type="ECO:0000256" key="5">
    <source>
        <dbReference type="ARBA" id="ARBA00022840"/>
    </source>
</evidence>
<dbReference type="OMA" id="RVRPWWD"/>
<dbReference type="InterPro" id="IPR013525">
    <property type="entry name" value="ABC2_TM"/>
</dbReference>
<dbReference type="GO" id="GO:0016020">
    <property type="term" value="C:membrane"/>
    <property type="evidence" value="ECO:0007669"/>
    <property type="project" value="UniProtKB-SubCell"/>
</dbReference>
<dbReference type="InterPro" id="IPR050352">
    <property type="entry name" value="ABCG_transporters"/>
</dbReference>
<feature type="transmembrane region" description="Helical" evidence="8">
    <location>
        <begin position="473"/>
        <end position="495"/>
    </location>
</feature>
<evidence type="ECO:0000256" key="8">
    <source>
        <dbReference type="SAM" id="Phobius"/>
    </source>
</evidence>
<feature type="transmembrane region" description="Helical" evidence="8">
    <location>
        <begin position="594"/>
        <end position="616"/>
    </location>
</feature>
<dbReference type="Pfam" id="PF00005">
    <property type="entry name" value="ABC_tran"/>
    <property type="match status" value="1"/>
</dbReference>
<organism evidence="10 11">
    <name type="scientific">Bodo saltans</name>
    <name type="common">Flagellated protozoan</name>
    <dbReference type="NCBI Taxonomy" id="75058"/>
    <lineage>
        <taxon>Eukaryota</taxon>
        <taxon>Discoba</taxon>
        <taxon>Euglenozoa</taxon>
        <taxon>Kinetoplastea</taxon>
        <taxon>Metakinetoplastina</taxon>
        <taxon>Eubodonida</taxon>
        <taxon>Bodonidae</taxon>
        <taxon>Bodo</taxon>
    </lineage>
</organism>
<dbReference type="PROSITE" id="PS50893">
    <property type="entry name" value="ABC_TRANSPORTER_2"/>
    <property type="match status" value="1"/>
</dbReference>
<gene>
    <name evidence="10" type="ORF">BSAL_68045</name>
</gene>
<dbReference type="OrthoDB" id="184675at2759"/>
<dbReference type="FunFam" id="3.40.50.300:FF:001495">
    <property type="entry name" value="ATP-binding cassette protein subfamily G, member 4"/>
    <property type="match status" value="1"/>
</dbReference>
<evidence type="ECO:0000256" key="4">
    <source>
        <dbReference type="ARBA" id="ARBA00022741"/>
    </source>
</evidence>
<dbReference type="PANTHER" id="PTHR48041:SF102">
    <property type="entry name" value="TRANSPORTER, PUTATIVE-RELATED"/>
    <property type="match status" value="1"/>
</dbReference>
<feature type="transmembrane region" description="Helical" evidence="8">
    <location>
        <begin position="393"/>
        <end position="413"/>
    </location>
</feature>
<keyword evidence="4" id="KW-0547">Nucleotide-binding</keyword>
<feature type="transmembrane region" description="Helical" evidence="8">
    <location>
        <begin position="360"/>
        <end position="381"/>
    </location>
</feature>
<feature type="domain" description="ABC transporter" evidence="9">
    <location>
        <begin position="31"/>
        <end position="271"/>
    </location>
</feature>
<dbReference type="GO" id="GO:0005524">
    <property type="term" value="F:ATP binding"/>
    <property type="evidence" value="ECO:0007669"/>
    <property type="project" value="UniProtKB-KW"/>
</dbReference>
<dbReference type="PANTHER" id="PTHR48041">
    <property type="entry name" value="ABC TRANSPORTER G FAMILY MEMBER 28"/>
    <property type="match status" value="1"/>
</dbReference>
<keyword evidence="6 8" id="KW-1133">Transmembrane helix</keyword>
<dbReference type="EMBL" id="CYKH01000465">
    <property type="protein sequence ID" value="CUF96645.1"/>
    <property type="molecule type" value="Genomic_DNA"/>
</dbReference>
<dbReference type="InterPro" id="IPR043926">
    <property type="entry name" value="ABCG_dom"/>
</dbReference>
<evidence type="ECO:0000256" key="2">
    <source>
        <dbReference type="ARBA" id="ARBA00022448"/>
    </source>
</evidence>
<dbReference type="Gene3D" id="3.40.50.300">
    <property type="entry name" value="P-loop containing nucleotide triphosphate hydrolases"/>
    <property type="match status" value="1"/>
</dbReference>
<dbReference type="SUPFAM" id="SSF52540">
    <property type="entry name" value="P-loop containing nucleoside triphosphate hydrolases"/>
    <property type="match status" value="1"/>
</dbReference>
<evidence type="ECO:0000313" key="11">
    <source>
        <dbReference type="Proteomes" id="UP000051952"/>
    </source>
</evidence>
<protein>
    <submittedName>
        <fullName evidence="10">ABC transporter, putative</fullName>
    </submittedName>
</protein>
<dbReference type="SMART" id="SM00382">
    <property type="entry name" value="AAA"/>
    <property type="match status" value="1"/>
</dbReference>
<dbReference type="InterPro" id="IPR003593">
    <property type="entry name" value="AAA+_ATPase"/>
</dbReference>